<gene>
    <name evidence="3" type="ORF">EDD58_101623</name>
</gene>
<evidence type="ECO:0000256" key="2">
    <source>
        <dbReference type="SAM" id="SignalP"/>
    </source>
</evidence>
<feature type="signal peptide" evidence="2">
    <location>
        <begin position="1"/>
        <end position="26"/>
    </location>
</feature>
<evidence type="ECO:0000313" key="3">
    <source>
        <dbReference type="EMBL" id="TCS96976.1"/>
    </source>
</evidence>
<protein>
    <submittedName>
        <fullName evidence="3">Uncharacterized protein</fullName>
    </submittedName>
</protein>
<proteinExistence type="predicted"/>
<dbReference type="AlphaFoldDB" id="A0A4R3LHI1"/>
<dbReference type="SUPFAM" id="SSF52317">
    <property type="entry name" value="Class I glutamine amidotransferase-like"/>
    <property type="match status" value="1"/>
</dbReference>
<reference evidence="3 4" key="1">
    <citation type="submission" date="2019-03" db="EMBL/GenBank/DDBJ databases">
        <title>Genomic Encyclopedia of Type Strains, Phase IV (KMG-IV): sequencing the most valuable type-strain genomes for metagenomic binning, comparative biology and taxonomic classification.</title>
        <authorList>
            <person name="Goeker M."/>
        </authorList>
    </citation>
    <scope>NUCLEOTIDE SEQUENCE [LARGE SCALE GENOMIC DNA]</scope>
    <source>
        <strain evidence="3 4">DSM 45707</strain>
    </source>
</reference>
<dbReference type="EMBL" id="SMAG01000001">
    <property type="protein sequence ID" value="TCS96976.1"/>
    <property type="molecule type" value="Genomic_DNA"/>
</dbReference>
<evidence type="ECO:0000256" key="1">
    <source>
        <dbReference type="SAM" id="Phobius"/>
    </source>
</evidence>
<dbReference type="OrthoDB" id="137965at2"/>
<keyword evidence="1" id="KW-1133">Transmembrane helix</keyword>
<evidence type="ECO:0000313" key="4">
    <source>
        <dbReference type="Proteomes" id="UP000294937"/>
    </source>
</evidence>
<keyword evidence="1" id="KW-0812">Transmembrane</keyword>
<dbReference type="Gene3D" id="3.40.50.880">
    <property type="match status" value="1"/>
</dbReference>
<accession>A0A4R3LHI1</accession>
<feature type="transmembrane region" description="Helical" evidence="1">
    <location>
        <begin position="358"/>
        <end position="379"/>
    </location>
</feature>
<dbReference type="RefSeq" id="WP_131923347.1">
    <property type="nucleotide sequence ID" value="NZ_SMAG01000001.1"/>
</dbReference>
<sequence length="754" mass="84067">MRWLKYLLIFIIGSLCVMSNPIQASAESKVQLQVEPGWNGEYKGEFIPVKVRVTSQGGEVEGQLMVQPPKLVQSEPSPTTQQKESIKVPSGSTKEVVLYIPRAAAFPTTQIVWVENDKVVQSVKMGGRQLGETDLAIGYLSDNPNDASVWNQMFASSNSDVRVYTYPIQVKDLPIQSRGLSGFDTIVINRLTSESISPKQMEALQLWVANGGKLVLSGSNSSELIRGFSSILPVQDIQSGTQLKNLQSLNQWGAPPAGQIEVKGSRLKKGSSTLLQTEGIPLIAQGKFDQGKVYFASYDLLAEPMKQWSGYEKIWSHQLISLDMKQDDYEGRNEFIRGGAGLLNQSFIEFDNYPTPSIGVIVIVFVIYLILGPIIYWVLSRKRKHEWMWVAVPIVSIIFATGFLIYGQWIHGQDVLINTIGYIEVENGEQATVRAASAIVSQEEGDYSVVADNGFIWNRNIGEYGLRKELESTVSFQNKPKITFQNVPQWSTRNLYTESIKKMNGTLTGSIQITDQGSKGTVTNQTDLLMEDVKVMVGDQTLPIGNLKPGESKPFSSNIPIQMVTPNSQPPFVMGEEMSLKKIMLYDKQDELSTISMIDVVGFTRENLIKLEVENQTIEQSSLFLVNGKMDIQPMSDGTLKAPFGVIDSSIIHSTVPYQMFTGSGIYIESSGTFTFEFDLSEWNIKELSELSIQPIRSDLEVYDWVHQQWVGLKTPNLEKIALSPDQKIQIRVKGDANVEVEKPTIQVRGRVSQ</sequence>
<keyword evidence="4" id="KW-1185">Reference proteome</keyword>
<keyword evidence="2" id="KW-0732">Signal</keyword>
<name>A0A4R3LHI1_9BACL</name>
<dbReference type="InterPro" id="IPR029062">
    <property type="entry name" value="Class_I_gatase-like"/>
</dbReference>
<feature type="transmembrane region" description="Helical" evidence="1">
    <location>
        <begin position="386"/>
        <end position="409"/>
    </location>
</feature>
<feature type="chain" id="PRO_5020686391" evidence="2">
    <location>
        <begin position="27"/>
        <end position="754"/>
    </location>
</feature>
<dbReference type="Proteomes" id="UP000294937">
    <property type="component" value="Unassembled WGS sequence"/>
</dbReference>
<keyword evidence="1" id="KW-0472">Membrane</keyword>
<comment type="caution">
    <text evidence="3">The sequence shown here is derived from an EMBL/GenBank/DDBJ whole genome shotgun (WGS) entry which is preliminary data.</text>
</comment>
<organism evidence="3 4">
    <name type="scientific">Hazenella coriacea</name>
    <dbReference type="NCBI Taxonomy" id="1179467"/>
    <lineage>
        <taxon>Bacteria</taxon>
        <taxon>Bacillati</taxon>
        <taxon>Bacillota</taxon>
        <taxon>Bacilli</taxon>
        <taxon>Bacillales</taxon>
        <taxon>Thermoactinomycetaceae</taxon>
        <taxon>Hazenella</taxon>
    </lineage>
</organism>